<name>A0A3M7BWB2_HORWE</name>
<gene>
    <name evidence="2" type="ORF">D0865_10944</name>
</gene>
<dbReference type="AlphaFoldDB" id="A0A3M7BWB2"/>
<feature type="region of interest" description="Disordered" evidence="1">
    <location>
        <begin position="183"/>
        <end position="237"/>
    </location>
</feature>
<reference evidence="2 3" key="1">
    <citation type="journal article" date="2018" name="BMC Genomics">
        <title>Genomic evidence for intraspecific hybridization in a clonal and extremely halotolerant yeast.</title>
        <authorList>
            <person name="Gostincar C."/>
            <person name="Stajich J.E."/>
            <person name="Zupancic J."/>
            <person name="Zalar P."/>
            <person name="Gunde-Cimerman N."/>
        </authorList>
    </citation>
    <scope>NUCLEOTIDE SEQUENCE [LARGE SCALE GENOMIC DNA]</scope>
    <source>
        <strain evidence="2 3">EXF-151</strain>
    </source>
</reference>
<feature type="compositionally biased region" description="Acidic residues" evidence="1">
    <location>
        <begin position="342"/>
        <end position="351"/>
    </location>
</feature>
<protein>
    <recommendedName>
        <fullName evidence="4">Fungal N-terminal domain-containing protein</fullName>
    </recommendedName>
</protein>
<feature type="compositionally biased region" description="Polar residues" evidence="1">
    <location>
        <begin position="311"/>
        <end position="339"/>
    </location>
</feature>
<dbReference type="OrthoDB" id="3865772at2759"/>
<evidence type="ECO:0008006" key="4">
    <source>
        <dbReference type="Google" id="ProtNLM"/>
    </source>
</evidence>
<comment type="caution">
    <text evidence="2">The sequence shown here is derived from an EMBL/GenBank/DDBJ whole genome shotgun (WGS) entry which is preliminary data.</text>
</comment>
<feature type="compositionally biased region" description="Acidic residues" evidence="1">
    <location>
        <begin position="705"/>
        <end position="714"/>
    </location>
</feature>
<evidence type="ECO:0000256" key="1">
    <source>
        <dbReference type="SAM" id="MobiDB-lite"/>
    </source>
</evidence>
<dbReference type="EMBL" id="QWIN01001118">
    <property type="protein sequence ID" value="RMY43876.1"/>
    <property type="molecule type" value="Genomic_DNA"/>
</dbReference>
<feature type="region of interest" description="Disordered" evidence="1">
    <location>
        <begin position="255"/>
        <end position="373"/>
    </location>
</feature>
<feature type="compositionally biased region" description="Basic and acidic residues" evidence="1">
    <location>
        <begin position="653"/>
        <end position="666"/>
    </location>
</feature>
<feature type="region of interest" description="Disordered" evidence="1">
    <location>
        <begin position="638"/>
        <end position="721"/>
    </location>
</feature>
<dbReference type="Proteomes" id="UP000270230">
    <property type="component" value="Unassembled WGS sequence"/>
</dbReference>
<proteinExistence type="predicted"/>
<organism evidence="2 3">
    <name type="scientific">Hortaea werneckii</name>
    <name type="common">Black yeast</name>
    <name type="synonym">Cladosporium werneckii</name>
    <dbReference type="NCBI Taxonomy" id="91943"/>
    <lineage>
        <taxon>Eukaryota</taxon>
        <taxon>Fungi</taxon>
        <taxon>Dikarya</taxon>
        <taxon>Ascomycota</taxon>
        <taxon>Pezizomycotina</taxon>
        <taxon>Dothideomycetes</taxon>
        <taxon>Dothideomycetidae</taxon>
        <taxon>Mycosphaerellales</taxon>
        <taxon>Teratosphaeriaceae</taxon>
        <taxon>Hortaea</taxon>
    </lineage>
</organism>
<feature type="compositionally biased region" description="Basic and acidic residues" evidence="1">
    <location>
        <begin position="362"/>
        <end position="373"/>
    </location>
</feature>
<feature type="compositionally biased region" description="Polar residues" evidence="1">
    <location>
        <begin position="187"/>
        <end position="198"/>
    </location>
</feature>
<evidence type="ECO:0000313" key="3">
    <source>
        <dbReference type="Proteomes" id="UP000270230"/>
    </source>
</evidence>
<evidence type="ECO:0000313" key="2">
    <source>
        <dbReference type="EMBL" id="RMY43876.1"/>
    </source>
</evidence>
<accession>A0A3M7BWB2</accession>
<sequence length="740" mass="82622">MPTGLEEASAILTFVQVGFTLAKTFTTLISEYREAPDELATLANAIVDTLAHIETIKKLLEENEKTHGWNANGIDPATSCLEEAERLVKRIVTLLRKSGADIPPNDRIGPEDISLSVMRRVACPRFTGRIGKINESLAATRQKMLLILTLYKAFTVASQEQQRLARDRVIVLVRGRQVQRARRKYLSQHSNMPSNVQRSIRDGQEDNSVDPASSLETSREDGNESAPEITAIASPELSVRLDVSDEAGNALCSENARHHTPDTHAPCGTAESTSKETQEASDLPGESTKAVNSPTVSPADRPADDEYTPTAVESQSDPSVDQKQNCPPKSKEASSTTKEVGNDADFENEDPDTLHQHNLSSSREDLPQADIDVGKDIDGAPRAESVATCRSHTTVEVTKVRFMKTFFGRLIPRKKVAASRCHITPGSIASNADAELVERSKLWHIGKWTLTRRTGFQSKSSTKIGAPYRRINGLKSIAFSPAPTKFVSLLVTVSVEGCTIVPAHLSRDEPDGRLWHAAARRLGPWASLSSQIYASLPSPAHRMIDRLLGDLGKSVHEILYAEVMGVNKSKAERMIRRRPLNLGASPMETRILLVLHDRQDPKLDPEFDEYQREIQPRPDRAQGMEDQVDSDSALRVLRVNDGANHTDPVQEMMRAEETKKMKREREIEEEEEMKMQKEREEKEKKKKIDEEEEEKEQEKKRREDEIDNDEEEEIFGNVLGLGDDELVQRLLGIYTNSRPS</sequence>
<feature type="compositionally biased region" description="Basic and acidic residues" evidence="1">
    <location>
        <begin position="673"/>
        <end position="689"/>
    </location>
</feature>